<dbReference type="AlphaFoldDB" id="W2I0V5"/>
<feature type="non-terminal residue" evidence="2">
    <location>
        <position position="1"/>
    </location>
</feature>
<feature type="compositionally biased region" description="Basic residues" evidence="1">
    <location>
        <begin position="154"/>
        <end position="163"/>
    </location>
</feature>
<feature type="region of interest" description="Disordered" evidence="1">
    <location>
        <begin position="1"/>
        <end position="29"/>
    </location>
</feature>
<sequence>KRLIIPGGATSSHAHPAREEQASPSTRRRKLTFHFPVKFTSHHSRTHHCHNGLHDRRPPIRQGRQGGRGEATQQADRSLAGVLQGHRDHRLARDAGPPRPAQVVHRRALRAREQSEVPPGKPVLEDVRPVRHPPAGQADGSAPLQRAGHEQARARRVSARANE</sequence>
<gene>
    <name evidence="2" type="ORF">L916_18675</name>
</gene>
<feature type="region of interest" description="Disordered" evidence="1">
    <location>
        <begin position="41"/>
        <end position="163"/>
    </location>
</feature>
<name>W2I0V5_PHYNI</name>
<protein>
    <submittedName>
        <fullName evidence="2">Uncharacterized protein</fullName>
    </submittedName>
</protein>
<feature type="compositionally biased region" description="Basic residues" evidence="1">
    <location>
        <begin position="41"/>
        <end position="51"/>
    </location>
</feature>
<proteinExistence type="predicted"/>
<evidence type="ECO:0000256" key="1">
    <source>
        <dbReference type="SAM" id="MobiDB-lite"/>
    </source>
</evidence>
<dbReference type="EMBL" id="KI675849">
    <property type="protein sequence ID" value="ETL27859.1"/>
    <property type="molecule type" value="Genomic_DNA"/>
</dbReference>
<evidence type="ECO:0000313" key="2">
    <source>
        <dbReference type="EMBL" id="ETL27859.1"/>
    </source>
</evidence>
<accession>W2I0V5</accession>
<dbReference type="Proteomes" id="UP000053864">
    <property type="component" value="Unassembled WGS sequence"/>
</dbReference>
<organism evidence="2">
    <name type="scientific">Phytophthora nicotianae</name>
    <name type="common">Potato buckeye rot agent</name>
    <name type="synonym">Phytophthora parasitica</name>
    <dbReference type="NCBI Taxonomy" id="4792"/>
    <lineage>
        <taxon>Eukaryota</taxon>
        <taxon>Sar</taxon>
        <taxon>Stramenopiles</taxon>
        <taxon>Oomycota</taxon>
        <taxon>Peronosporomycetes</taxon>
        <taxon>Peronosporales</taxon>
        <taxon>Peronosporaceae</taxon>
        <taxon>Phytophthora</taxon>
    </lineage>
</organism>
<reference evidence="2" key="1">
    <citation type="submission" date="2013-11" db="EMBL/GenBank/DDBJ databases">
        <title>The Genome Sequence of Phytophthora parasitica CJ05E6.</title>
        <authorList>
            <consortium name="The Broad Institute Genomics Platform"/>
            <person name="Russ C."/>
            <person name="Tyler B."/>
            <person name="Panabieres F."/>
            <person name="Shan W."/>
            <person name="Tripathy S."/>
            <person name="Grunwald N."/>
            <person name="Machado M."/>
            <person name="Johnson C.S."/>
            <person name="Arredondo F."/>
            <person name="Hong C."/>
            <person name="Coffey M."/>
            <person name="Young S.K."/>
            <person name="Zeng Q."/>
            <person name="Gargeya S."/>
            <person name="Fitzgerald M."/>
            <person name="Abouelleil A."/>
            <person name="Alvarado L."/>
            <person name="Chapman S.B."/>
            <person name="Gainer-Dewar J."/>
            <person name="Goldberg J."/>
            <person name="Griggs A."/>
            <person name="Gujja S."/>
            <person name="Hansen M."/>
            <person name="Howarth C."/>
            <person name="Imamovic A."/>
            <person name="Ireland A."/>
            <person name="Larimer J."/>
            <person name="McCowan C."/>
            <person name="Murphy C."/>
            <person name="Pearson M."/>
            <person name="Poon T.W."/>
            <person name="Priest M."/>
            <person name="Roberts A."/>
            <person name="Saif S."/>
            <person name="Shea T."/>
            <person name="Sykes S."/>
            <person name="Wortman J."/>
            <person name="Nusbaum C."/>
            <person name="Birren B."/>
        </authorList>
    </citation>
    <scope>NUCLEOTIDE SEQUENCE [LARGE SCALE GENOMIC DNA]</scope>
    <source>
        <strain evidence="2">CJ05E6</strain>
    </source>
</reference>